<reference evidence="5" key="1">
    <citation type="submission" date="2025-08" db="UniProtKB">
        <authorList>
            <consortium name="RefSeq"/>
        </authorList>
    </citation>
    <scope>IDENTIFICATION</scope>
</reference>
<dbReference type="InterPro" id="IPR001791">
    <property type="entry name" value="Laminin_G"/>
</dbReference>
<evidence type="ECO:0000313" key="4">
    <source>
        <dbReference type="Proteomes" id="UP000189704"/>
    </source>
</evidence>
<evidence type="ECO:0000259" key="3">
    <source>
        <dbReference type="PROSITE" id="PS50025"/>
    </source>
</evidence>
<sequence length="142" mass="16015">MRDVISLKFKAMQSNGIVFYSEGHHGNHITLELIRGKLVFFLNSGNAQLSPTGAHVNLTLGSLLDDQHWHSVLIELLHTQVNFTVDKHSHRFHAKGESSYLDLDSEISFGGILTPGRSLAFTRRGFHGCLENLYITEWMLLN</sequence>
<accession>A0A3Q0E3E4</accession>
<proteinExistence type="predicted"/>
<evidence type="ECO:0000256" key="2">
    <source>
        <dbReference type="PROSITE-ProRule" id="PRU00122"/>
    </source>
</evidence>
<dbReference type="InterPro" id="IPR050372">
    <property type="entry name" value="Neurexin-related_CASP"/>
</dbReference>
<protein>
    <submittedName>
        <fullName evidence="5">Contactin-associated protein-like 3B</fullName>
    </submittedName>
</protein>
<dbReference type="PANTHER" id="PTHR15036">
    <property type="entry name" value="PIKACHURIN-LIKE PROTEIN"/>
    <property type="match status" value="1"/>
</dbReference>
<comment type="caution">
    <text evidence="2">Lacks conserved residue(s) required for the propagation of feature annotation.</text>
</comment>
<dbReference type="AlphaFoldDB" id="A0A3Q0E3E4"/>
<name>A0A3Q0E3E4_CARSF</name>
<dbReference type="Pfam" id="PF02210">
    <property type="entry name" value="Laminin_G_2"/>
    <property type="match status" value="1"/>
</dbReference>
<dbReference type="SMART" id="SM00282">
    <property type="entry name" value="LamG"/>
    <property type="match status" value="1"/>
</dbReference>
<dbReference type="RefSeq" id="XP_021568785.1">
    <property type="nucleotide sequence ID" value="XM_021713110.1"/>
</dbReference>
<organism evidence="4 5">
    <name type="scientific">Carlito syrichta</name>
    <name type="common">Philippine tarsier</name>
    <name type="synonym">Tarsius syrichta</name>
    <dbReference type="NCBI Taxonomy" id="1868482"/>
    <lineage>
        <taxon>Eukaryota</taxon>
        <taxon>Metazoa</taxon>
        <taxon>Chordata</taxon>
        <taxon>Craniata</taxon>
        <taxon>Vertebrata</taxon>
        <taxon>Euteleostomi</taxon>
        <taxon>Mammalia</taxon>
        <taxon>Eutheria</taxon>
        <taxon>Euarchontoglires</taxon>
        <taxon>Primates</taxon>
        <taxon>Haplorrhini</taxon>
        <taxon>Tarsiiformes</taxon>
        <taxon>Tarsiidae</taxon>
        <taxon>Carlito</taxon>
    </lineage>
</organism>
<dbReference type="KEGG" id="csyr:103261929"/>
<dbReference type="PANTHER" id="PTHR15036:SF36">
    <property type="entry name" value="CONTACTIN-ASSOCIATED PROTEIN-LIKE 3-RELATED"/>
    <property type="match status" value="1"/>
</dbReference>
<evidence type="ECO:0000256" key="1">
    <source>
        <dbReference type="ARBA" id="ARBA00022737"/>
    </source>
</evidence>
<keyword evidence="1" id="KW-0677">Repeat</keyword>
<dbReference type="Proteomes" id="UP000189704">
    <property type="component" value="Unplaced"/>
</dbReference>
<dbReference type="InterPro" id="IPR013320">
    <property type="entry name" value="ConA-like_dom_sf"/>
</dbReference>
<dbReference type="GeneID" id="103261929"/>
<evidence type="ECO:0000313" key="5">
    <source>
        <dbReference type="RefSeq" id="XP_021568785.1"/>
    </source>
</evidence>
<dbReference type="CDD" id="cd00110">
    <property type="entry name" value="LamG"/>
    <property type="match status" value="1"/>
</dbReference>
<dbReference type="OrthoDB" id="26719at2759"/>
<dbReference type="SUPFAM" id="SSF49899">
    <property type="entry name" value="Concanavalin A-like lectins/glucanases"/>
    <property type="match status" value="1"/>
</dbReference>
<dbReference type="Gene3D" id="2.60.120.200">
    <property type="match status" value="1"/>
</dbReference>
<dbReference type="PROSITE" id="PS50025">
    <property type="entry name" value="LAM_G_DOMAIN"/>
    <property type="match status" value="1"/>
</dbReference>
<keyword evidence="4" id="KW-1185">Reference proteome</keyword>
<gene>
    <name evidence="5" type="primary">LOC103261929</name>
</gene>
<feature type="domain" description="Laminin G" evidence="3">
    <location>
        <begin position="1"/>
        <end position="142"/>
    </location>
</feature>